<comment type="caution">
    <text evidence="1">The sequence shown here is derived from an EMBL/GenBank/DDBJ whole genome shotgun (WGS) entry which is preliminary data.</text>
</comment>
<organism evidence="1 2">
    <name type="scientific">Stephania cephalantha</name>
    <dbReference type="NCBI Taxonomy" id="152367"/>
    <lineage>
        <taxon>Eukaryota</taxon>
        <taxon>Viridiplantae</taxon>
        <taxon>Streptophyta</taxon>
        <taxon>Embryophyta</taxon>
        <taxon>Tracheophyta</taxon>
        <taxon>Spermatophyta</taxon>
        <taxon>Magnoliopsida</taxon>
        <taxon>Ranunculales</taxon>
        <taxon>Menispermaceae</taxon>
        <taxon>Menispermoideae</taxon>
        <taxon>Cissampelideae</taxon>
        <taxon>Stephania</taxon>
    </lineage>
</organism>
<evidence type="ECO:0000313" key="2">
    <source>
        <dbReference type="Proteomes" id="UP001419268"/>
    </source>
</evidence>
<dbReference type="EMBL" id="JBBNAG010000010">
    <property type="protein sequence ID" value="KAK9100414.1"/>
    <property type="molecule type" value="Genomic_DNA"/>
</dbReference>
<keyword evidence="2" id="KW-1185">Reference proteome</keyword>
<accession>A0AAP0EVX8</accession>
<sequence>MTYAEELFSLSIDDDVDVWRGVFDENVEYGVKMKKLRHFYKHYLTGENQ</sequence>
<gene>
    <name evidence="1" type="ORF">Scep_023844</name>
</gene>
<reference evidence="1 2" key="1">
    <citation type="submission" date="2024-01" db="EMBL/GenBank/DDBJ databases">
        <title>Genome assemblies of Stephania.</title>
        <authorList>
            <person name="Yang L."/>
        </authorList>
    </citation>
    <scope>NUCLEOTIDE SEQUENCE [LARGE SCALE GENOMIC DNA]</scope>
    <source>
        <strain evidence="1">JXDWG</strain>
        <tissue evidence="1">Leaf</tissue>
    </source>
</reference>
<protein>
    <submittedName>
        <fullName evidence="1">Uncharacterized protein</fullName>
    </submittedName>
</protein>
<proteinExistence type="predicted"/>
<dbReference type="Proteomes" id="UP001419268">
    <property type="component" value="Unassembled WGS sequence"/>
</dbReference>
<name>A0AAP0EVX8_9MAGN</name>
<dbReference type="AlphaFoldDB" id="A0AAP0EVX8"/>
<evidence type="ECO:0000313" key="1">
    <source>
        <dbReference type="EMBL" id="KAK9100414.1"/>
    </source>
</evidence>